<dbReference type="Gene3D" id="1.10.260.40">
    <property type="entry name" value="lambda repressor-like DNA-binding domains"/>
    <property type="match status" value="1"/>
</dbReference>
<sequence>MSLISNNLKYLRRINGLTQEQFARRIGTKRANVGAYEESRAIPPVDTLKIIANTFGITVDDFVKKDIRKLRETPDLTFGFEPKPIYEQDQVEETFTSKEIDPFDTPINNLKNLNDFNEPPFGQTKYQNEPIDSAPSIGDLMKKFLGDNPNNNDRNFDPRQAERVSQSVTLKPSFERERYIPQNQNPTYPPAQSTNNQDISQNIQLVRRHQFNDYLVRSNDFHFLKTLSLFNLPTLPAGEYRAFEAGEDFTFEGALLIGSLVRQWHDIIDSKNYVLVTKSHGIIYRRVYNQIKIKGTLLLSTDNNRFPSLEISFTDVIETWEIKAFVSHTLPEPNTPYNKLGNLVDEMKFELERIKK</sequence>
<evidence type="ECO:0000256" key="1">
    <source>
        <dbReference type="ARBA" id="ARBA00023125"/>
    </source>
</evidence>
<dbReference type="PANTHER" id="PTHR46558:SF11">
    <property type="entry name" value="HTH-TYPE TRANSCRIPTIONAL REGULATOR XRE"/>
    <property type="match status" value="1"/>
</dbReference>
<dbReference type="Proteomes" id="UP000837932">
    <property type="component" value="Unassembled WGS sequence"/>
</dbReference>
<name>A0ABN8EQD0_9BACT</name>
<evidence type="ECO:0000256" key="2">
    <source>
        <dbReference type="SAM" id="MobiDB-lite"/>
    </source>
</evidence>
<dbReference type="EMBL" id="CAKLPY010000001">
    <property type="protein sequence ID" value="CAH0995098.1"/>
    <property type="molecule type" value="Genomic_DNA"/>
</dbReference>
<proteinExistence type="predicted"/>
<dbReference type="PANTHER" id="PTHR46558">
    <property type="entry name" value="TRACRIPTIONAL REGULATORY PROTEIN-RELATED-RELATED"/>
    <property type="match status" value="1"/>
</dbReference>
<keyword evidence="5" id="KW-1185">Reference proteome</keyword>
<reference evidence="4" key="1">
    <citation type="submission" date="2021-12" db="EMBL/GenBank/DDBJ databases">
        <authorList>
            <person name="Rodrigo-Torres L."/>
            <person name="Arahal R. D."/>
            <person name="Lucena T."/>
        </authorList>
    </citation>
    <scope>NUCLEOTIDE SEQUENCE</scope>
    <source>
        <strain evidence="4">CECT 8858</strain>
    </source>
</reference>
<protein>
    <recommendedName>
        <fullName evidence="3">HTH cro/C1-type domain-containing protein</fullName>
    </recommendedName>
</protein>
<accession>A0ABN8EQD0</accession>
<evidence type="ECO:0000259" key="3">
    <source>
        <dbReference type="PROSITE" id="PS50943"/>
    </source>
</evidence>
<dbReference type="PROSITE" id="PS50943">
    <property type="entry name" value="HTH_CROC1"/>
    <property type="match status" value="1"/>
</dbReference>
<organism evidence="4 5">
    <name type="scientific">Emticicia aquatica</name>
    <dbReference type="NCBI Taxonomy" id="1681835"/>
    <lineage>
        <taxon>Bacteria</taxon>
        <taxon>Pseudomonadati</taxon>
        <taxon>Bacteroidota</taxon>
        <taxon>Cytophagia</taxon>
        <taxon>Cytophagales</taxon>
        <taxon>Leadbetterellaceae</taxon>
        <taxon>Emticicia</taxon>
    </lineage>
</organism>
<evidence type="ECO:0000313" key="4">
    <source>
        <dbReference type="EMBL" id="CAH0995098.1"/>
    </source>
</evidence>
<feature type="region of interest" description="Disordered" evidence="2">
    <location>
        <begin position="176"/>
        <end position="196"/>
    </location>
</feature>
<feature type="domain" description="HTH cro/C1-type" evidence="3">
    <location>
        <begin position="8"/>
        <end position="62"/>
    </location>
</feature>
<dbReference type="Pfam" id="PF01381">
    <property type="entry name" value="HTH_3"/>
    <property type="match status" value="1"/>
</dbReference>
<evidence type="ECO:0000313" key="5">
    <source>
        <dbReference type="Proteomes" id="UP000837932"/>
    </source>
</evidence>
<comment type="caution">
    <text evidence="4">The sequence shown here is derived from an EMBL/GenBank/DDBJ whole genome shotgun (WGS) entry which is preliminary data.</text>
</comment>
<feature type="compositionally biased region" description="Polar residues" evidence="2">
    <location>
        <begin position="181"/>
        <end position="196"/>
    </location>
</feature>
<gene>
    <name evidence="4" type="ORF">EMA8858_01218</name>
</gene>
<dbReference type="RefSeq" id="WP_238805438.1">
    <property type="nucleotide sequence ID" value="NZ_CAKLPY010000001.1"/>
</dbReference>
<dbReference type="SMART" id="SM00530">
    <property type="entry name" value="HTH_XRE"/>
    <property type="match status" value="1"/>
</dbReference>
<dbReference type="InterPro" id="IPR001387">
    <property type="entry name" value="Cro/C1-type_HTH"/>
</dbReference>
<feature type="region of interest" description="Disordered" evidence="2">
    <location>
        <begin position="147"/>
        <end position="166"/>
    </location>
</feature>
<dbReference type="SUPFAM" id="SSF47413">
    <property type="entry name" value="lambda repressor-like DNA-binding domains"/>
    <property type="match status" value="1"/>
</dbReference>
<dbReference type="CDD" id="cd00093">
    <property type="entry name" value="HTH_XRE"/>
    <property type="match status" value="1"/>
</dbReference>
<keyword evidence="1" id="KW-0238">DNA-binding</keyword>
<dbReference type="InterPro" id="IPR010982">
    <property type="entry name" value="Lambda_DNA-bd_dom_sf"/>
</dbReference>